<dbReference type="PANTHER" id="PTHR35010">
    <property type="entry name" value="BLL4672 PROTEIN-RELATED"/>
    <property type="match status" value="1"/>
</dbReference>
<evidence type="ECO:0000313" key="3">
    <source>
        <dbReference type="Proteomes" id="UP001165584"/>
    </source>
</evidence>
<keyword evidence="3" id="KW-1185">Reference proteome</keyword>
<dbReference type="SMART" id="SM00530">
    <property type="entry name" value="HTH_XRE"/>
    <property type="match status" value="1"/>
</dbReference>
<evidence type="ECO:0000259" key="1">
    <source>
        <dbReference type="PROSITE" id="PS50943"/>
    </source>
</evidence>
<dbReference type="PANTHER" id="PTHR35010:SF2">
    <property type="entry name" value="BLL4672 PROTEIN"/>
    <property type="match status" value="1"/>
</dbReference>
<dbReference type="InterPro" id="IPR041413">
    <property type="entry name" value="MLTR_LBD"/>
</dbReference>
<dbReference type="Pfam" id="PF13560">
    <property type="entry name" value="HTH_31"/>
    <property type="match status" value="1"/>
</dbReference>
<dbReference type="Pfam" id="PF17765">
    <property type="entry name" value="MLTR_LBD"/>
    <property type="match status" value="1"/>
</dbReference>
<proteinExistence type="predicted"/>
<feature type="domain" description="HTH cro/C1-type" evidence="1">
    <location>
        <begin position="34"/>
        <end position="81"/>
    </location>
</feature>
<name>A0ABT2GPN1_9MICO</name>
<dbReference type="Gene3D" id="1.10.260.40">
    <property type="entry name" value="lambda repressor-like DNA-binding domains"/>
    <property type="match status" value="1"/>
</dbReference>
<dbReference type="PROSITE" id="PS50943">
    <property type="entry name" value="HTH_CROC1"/>
    <property type="match status" value="1"/>
</dbReference>
<dbReference type="RefSeq" id="WP_259506870.1">
    <property type="nucleotide sequence ID" value="NZ_JANLCM010000001.1"/>
</dbReference>
<dbReference type="InterPro" id="IPR001387">
    <property type="entry name" value="Cro/C1-type_HTH"/>
</dbReference>
<dbReference type="Proteomes" id="UP001165584">
    <property type="component" value="Unassembled WGS sequence"/>
</dbReference>
<organism evidence="2 3">
    <name type="scientific">Herbiconiux aconitum</name>
    <dbReference type="NCBI Taxonomy" id="2970913"/>
    <lineage>
        <taxon>Bacteria</taxon>
        <taxon>Bacillati</taxon>
        <taxon>Actinomycetota</taxon>
        <taxon>Actinomycetes</taxon>
        <taxon>Micrococcales</taxon>
        <taxon>Microbacteriaceae</taxon>
        <taxon>Herbiconiux</taxon>
    </lineage>
</organism>
<sequence length="271" mass="29827">MVNSPLGEYLRARRAAVRPEDVGLTTMPGRRVEGLRREEVAELAGISPEYYLRLEQGRGHQPSDQVLRSLARALMLDAAAVRYMTRLVSLQSGARRASRTAKLPEAVRAGFSGLLDQWSSTPAYLTDRNQSLIAFNDLARAILPGAWRPGANLVLQIFSDDWRASDRDWEASANRAVSALRFYGDPGDPVFRDIVGLLSMRDPDFRRMWAIHEAAPLVSGELHLDVGRFGRVSFDQQSLTPAGDENHIVTILHAAPGSVSADAIRSLKVAA</sequence>
<dbReference type="InterPro" id="IPR010982">
    <property type="entry name" value="Lambda_DNA-bd_dom_sf"/>
</dbReference>
<dbReference type="EMBL" id="JANLCM010000001">
    <property type="protein sequence ID" value="MCS5718133.1"/>
    <property type="molecule type" value="Genomic_DNA"/>
</dbReference>
<dbReference type="SUPFAM" id="SSF47413">
    <property type="entry name" value="lambda repressor-like DNA-binding domains"/>
    <property type="match status" value="1"/>
</dbReference>
<dbReference type="CDD" id="cd00093">
    <property type="entry name" value="HTH_XRE"/>
    <property type="match status" value="1"/>
</dbReference>
<evidence type="ECO:0000313" key="2">
    <source>
        <dbReference type="EMBL" id="MCS5718133.1"/>
    </source>
</evidence>
<accession>A0ABT2GPN1</accession>
<dbReference type="Gene3D" id="3.30.450.180">
    <property type="match status" value="1"/>
</dbReference>
<protein>
    <submittedName>
        <fullName evidence="2">Helix-turn-helix transcriptional regulator</fullName>
    </submittedName>
</protein>
<comment type="caution">
    <text evidence="2">The sequence shown here is derived from an EMBL/GenBank/DDBJ whole genome shotgun (WGS) entry which is preliminary data.</text>
</comment>
<reference evidence="2" key="1">
    <citation type="submission" date="2022-08" db="EMBL/GenBank/DDBJ databases">
        <authorList>
            <person name="Deng Y."/>
            <person name="Han X.-F."/>
            <person name="Zhang Y.-Q."/>
        </authorList>
    </citation>
    <scope>NUCLEOTIDE SEQUENCE</scope>
    <source>
        <strain evidence="2">CPCC 205763</strain>
    </source>
</reference>
<gene>
    <name evidence="2" type="ORF">N1027_08285</name>
</gene>